<sequence>MLVQRTSLIAICSIILAACGTNNTNPSSTNTVPVADPINGYTDVTPRYIVQQKSQSGAQQFALHEQKAAAQRRQWKQENTRKQREAQQRYETEKKRIARDRHNQQYKVEQVRLAQQRLEAEKLRLSRLHYQRKFEADQKRKQAEYTEQQRLAQQKQVQQANLQRQRAAQQRPAQQQYASFAPSPSKIYQGKGRLNRLPSPVRSSLRLRGVSERGMSVYVRPANGRGPAILTAGADTPRNPASTMKLVTTYAALGILGPNYRWPTEIYTSGRISGGTLHGDVIIKGYGNPDLKESDLTQMLQMLSNRGVNNIAGNFVTDTSYFKIPYSRPGAFDGKSAAAYNAQPEALLYQGRGSNYRFKNLAKRVQRSTRNMPRNSGARSDLNNNLFGAFWKVWVGRMGKGMQGRHKRGTTPPNAQLVHRHHSKPLRQIIATINKKSNNVMARQLMLSIGAKGTGVGSPRSGASVIGRFLESRGLRFPELRIENGSGLSRISRISARHLGEMLINAYNSPWRQDYMNSLAVLGVDGTMRNRLKKSGIAGRGRFKTGTLRNVRGLAGYVQASNGQTYVMSVLHNDNKARSKARNAHDELIKWLYYGARGNFASR</sequence>
<keyword evidence="5" id="KW-0645">Protease</keyword>
<evidence type="ECO:0000256" key="2">
    <source>
        <dbReference type="ARBA" id="ARBA00022801"/>
    </source>
</evidence>
<dbReference type="Gene3D" id="3.40.710.10">
    <property type="entry name" value="DD-peptidase/beta-lactamase superfamily"/>
    <property type="match status" value="1"/>
</dbReference>
<comment type="similarity">
    <text evidence="1">Belongs to the peptidase S13 family.</text>
</comment>
<dbReference type="Pfam" id="PF02113">
    <property type="entry name" value="Peptidase_S13"/>
    <property type="match status" value="2"/>
</dbReference>
<dbReference type="EMBL" id="CACVAT010000457">
    <property type="protein sequence ID" value="CAA6828075.1"/>
    <property type="molecule type" value="Genomic_DNA"/>
</dbReference>
<protein>
    <submittedName>
        <fullName evidence="5">D-alanyl-D-alanine carboxypeptidase (EC)</fullName>
        <ecNumber evidence="5">3.4.16.4</ecNumber>
    </submittedName>
</protein>
<evidence type="ECO:0000256" key="4">
    <source>
        <dbReference type="SAM" id="SignalP"/>
    </source>
</evidence>
<dbReference type="AlphaFoldDB" id="A0A6S6U098"/>
<feature type="region of interest" description="Disordered" evidence="3">
    <location>
        <begin position="156"/>
        <end position="199"/>
    </location>
</feature>
<reference evidence="5" key="1">
    <citation type="submission" date="2020-01" db="EMBL/GenBank/DDBJ databases">
        <authorList>
            <person name="Meier V. D."/>
            <person name="Meier V D."/>
        </authorList>
    </citation>
    <scope>NUCLEOTIDE SEQUENCE</scope>
    <source>
        <strain evidence="5">HLG_WM_MAG_09</strain>
    </source>
</reference>
<dbReference type="Gene3D" id="3.50.80.20">
    <property type="entry name" value="D-Ala-D-Ala carboxypeptidase C, peptidase S13"/>
    <property type="match status" value="1"/>
</dbReference>
<accession>A0A6S6U098</accession>
<dbReference type="PANTHER" id="PTHR30023:SF0">
    <property type="entry name" value="PENICILLIN-SENSITIVE CARBOXYPEPTIDASE A"/>
    <property type="match status" value="1"/>
</dbReference>
<keyword evidence="2 5" id="KW-0378">Hydrolase</keyword>
<proteinExistence type="inferred from homology"/>
<evidence type="ECO:0000256" key="3">
    <source>
        <dbReference type="SAM" id="MobiDB-lite"/>
    </source>
</evidence>
<gene>
    <name evidence="5" type="ORF">HELGO_WM20062</name>
</gene>
<feature type="region of interest" description="Disordered" evidence="3">
    <location>
        <begin position="60"/>
        <end position="103"/>
    </location>
</feature>
<dbReference type="InterPro" id="IPR000667">
    <property type="entry name" value="Peptidase_S13"/>
</dbReference>
<dbReference type="NCBIfam" id="TIGR00666">
    <property type="entry name" value="PBP4"/>
    <property type="match status" value="1"/>
</dbReference>
<feature type="compositionally biased region" description="Basic and acidic residues" evidence="3">
    <location>
        <begin position="75"/>
        <end position="103"/>
    </location>
</feature>
<evidence type="ECO:0000313" key="5">
    <source>
        <dbReference type="EMBL" id="CAA6828075.1"/>
    </source>
</evidence>
<organism evidence="5">
    <name type="scientific">uncultured Thiotrichaceae bacterium</name>
    <dbReference type="NCBI Taxonomy" id="298394"/>
    <lineage>
        <taxon>Bacteria</taxon>
        <taxon>Pseudomonadati</taxon>
        <taxon>Pseudomonadota</taxon>
        <taxon>Gammaproteobacteria</taxon>
        <taxon>Thiotrichales</taxon>
        <taxon>Thiotrichaceae</taxon>
        <taxon>environmental samples</taxon>
    </lineage>
</organism>
<feature type="compositionally biased region" description="Low complexity" evidence="3">
    <location>
        <begin position="156"/>
        <end position="178"/>
    </location>
</feature>
<dbReference type="GO" id="GO:0009002">
    <property type="term" value="F:serine-type D-Ala-D-Ala carboxypeptidase activity"/>
    <property type="evidence" value="ECO:0007669"/>
    <property type="project" value="UniProtKB-EC"/>
</dbReference>
<dbReference type="PROSITE" id="PS51257">
    <property type="entry name" value="PROKAR_LIPOPROTEIN"/>
    <property type="match status" value="1"/>
</dbReference>
<keyword evidence="5" id="KW-0121">Carboxypeptidase</keyword>
<evidence type="ECO:0000256" key="1">
    <source>
        <dbReference type="ARBA" id="ARBA00006096"/>
    </source>
</evidence>
<name>A0A6S6U098_9GAMM</name>
<dbReference type="PRINTS" id="PR00922">
    <property type="entry name" value="DADACBPTASE3"/>
</dbReference>
<feature type="region of interest" description="Disordered" evidence="3">
    <location>
        <begin position="401"/>
        <end position="422"/>
    </location>
</feature>
<dbReference type="PANTHER" id="PTHR30023">
    <property type="entry name" value="D-ALANYL-D-ALANINE CARBOXYPEPTIDASE"/>
    <property type="match status" value="1"/>
</dbReference>
<dbReference type="InterPro" id="IPR012338">
    <property type="entry name" value="Beta-lactam/transpept-like"/>
</dbReference>
<feature type="signal peptide" evidence="4">
    <location>
        <begin position="1"/>
        <end position="17"/>
    </location>
</feature>
<keyword evidence="4" id="KW-0732">Signal</keyword>
<dbReference type="SUPFAM" id="SSF56601">
    <property type="entry name" value="beta-lactamase/transpeptidase-like"/>
    <property type="match status" value="1"/>
</dbReference>
<dbReference type="EC" id="3.4.16.4" evidence="5"/>
<dbReference type="GO" id="GO:0006508">
    <property type="term" value="P:proteolysis"/>
    <property type="evidence" value="ECO:0007669"/>
    <property type="project" value="InterPro"/>
</dbReference>
<feature type="chain" id="PRO_5027954742" evidence="4">
    <location>
        <begin position="18"/>
        <end position="603"/>
    </location>
</feature>
<dbReference type="GO" id="GO:0000270">
    <property type="term" value="P:peptidoglycan metabolic process"/>
    <property type="evidence" value="ECO:0007669"/>
    <property type="project" value="TreeGrafter"/>
</dbReference>